<dbReference type="InterPro" id="IPR051817">
    <property type="entry name" value="FDH_cytochrome_b556_subunit"/>
</dbReference>
<dbReference type="PANTHER" id="PTHR30074:SF5">
    <property type="entry name" value="FORMATE DEHYDROGENASE, NITRATE-INDUCIBLE, CYTOCHROME B556(FDN) SUBUNIT"/>
    <property type="match status" value="1"/>
</dbReference>
<feature type="transmembrane region" description="Helical" evidence="13">
    <location>
        <begin position="56"/>
        <end position="77"/>
    </location>
</feature>
<comment type="cofactor">
    <cofactor evidence="1">
        <name>heme</name>
        <dbReference type="ChEBI" id="CHEBI:30413"/>
    </cofactor>
</comment>
<dbReference type="NCBIfam" id="TIGR01583">
    <property type="entry name" value="formate-DH-gamm"/>
    <property type="match status" value="1"/>
</dbReference>
<dbReference type="GO" id="GO:0009061">
    <property type="term" value="P:anaerobic respiration"/>
    <property type="evidence" value="ECO:0007669"/>
    <property type="project" value="TreeGrafter"/>
</dbReference>
<reference evidence="16" key="1">
    <citation type="submission" date="2017-04" db="EMBL/GenBank/DDBJ databases">
        <authorList>
            <person name="Varghese N."/>
            <person name="Submissions S."/>
        </authorList>
    </citation>
    <scope>NUCLEOTIDE SEQUENCE [LARGE SCALE GENOMIC DNA]</scope>
    <source>
        <strain evidence="16">DSM 23072</strain>
    </source>
</reference>
<protein>
    <submittedName>
        <fullName evidence="15">Formate dehydrogenase subunit gamma</fullName>
    </submittedName>
</protein>
<feature type="transmembrane region" description="Helical" evidence="13">
    <location>
        <begin position="116"/>
        <end position="136"/>
    </location>
</feature>
<dbReference type="InterPro" id="IPR011577">
    <property type="entry name" value="Cyt_b561_bac/Ni-Hgenase"/>
</dbReference>
<dbReference type="SUPFAM" id="SSF81342">
    <property type="entry name" value="Transmembrane di-heme cytochromes"/>
    <property type="match status" value="1"/>
</dbReference>
<keyword evidence="7 13" id="KW-0812">Transmembrane</keyword>
<evidence type="ECO:0000259" key="14">
    <source>
        <dbReference type="Pfam" id="PF01292"/>
    </source>
</evidence>
<keyword evidence="8" id="KW-0479">Metal-binding</keyword>
<proteinExistence type="inferred from homology"/>
<dbReference type="InterPro" id="IPR006471">
    <property type="entry name" value="Formate_DH_gsu"/>
</dbReference>
<comment type="similarity">
    <text evidence="3">Belongs to the formate dehydrogenase gamma subunit family.</text>
</comment>
<evidence type="ECO:0000256" key="9">
    <source>
        <dbReference type="ARBA" id="ARBA00022982"/>
    </source>
</evidence>
<keyword evidence="10 13" id="KW-1133">Transmembrane helix</keyword>
<dbReference type="STRING" id="1122938.SAMN05660772_00354"/>
<dbReference type="Proteomes" id="UP000192408">
    <property type="component" value="Unassembled WGS sequence"/>
</dbReference>
<accession>A0A1W1UEE5</accession>
<evidence type="ECO:0000313" key="15">
    <source>
        <dbReference type="EMBL" id="SMB79412.1"/>
    </source>
</evidence>
<evidence type="ECO:0000256" key="3">
    <source>
        <dbReference type="ARBA" id="ARBA00010747"/>
    </source>
</evidence>
<evidence type="ECO:0000256" key="10">
    <source>
        <dbReference type="ARBA" id="ARBA00022989"/>
    </source>
</evidence>
<evidence type="ECO:0000256" key="2">
    <source>
        <dbReference type="ARBA" id="ARBA00004651"/>
    </source>
</evidence>
<dbReference type="EMBL" id="FWWV01000002">
    <property type="protein sequence ID" value="SMB79412.1"/>
    <property type="molecule type" value="Genomic_DNA"/>
</dbReference>
<dbReference type="GO" id="GO:0009055">
    <property type="term" value="F:electron transfer activity"/>
    <property type="evidence" value="ECO:0007669"/>
    <property type="project" value="InterPro"/>
</dbReference>
<evidence type="ECO:0000256" key="7">
    <source>
        <dbReference type="ARBA" id="ARBA00022692"/>
    </source>
</evidence>
<dbReference type="GO" id="GO:0046872">
    <property type="term" value="F:metal ion binding"/>
    <property type="evidence" value="ECO:0007669"/>
    <property type="project" value="UniProtKB-KW"/>
</dbReference>
<sequence length="229" mass="26756">MVDLNRKVIRHNLKERLSHWLLVLCFFMTALSGLSFFFADFAWIAEVLGTPQLARVLHPFTGLIMIVAFSILAKHYWRDNLIEKGDWQWLFNVVEVLKGNEHHVADVGHYNMGQKLLFWTLIMALLILLVTGIIIWRPYFAENFPIPVIRIALLLHATSAIALILGIMVHIYMAIWVRGSITGMVEGWVTARWAKKHHPRWFRESILPELEKEERQSSKPNKEKQEHKE</sequence>
<evidence type="ECO:0000256" key="8">
    <source>
        <dbReference type="ARBA" id="ARBA00022723"/>
    </source>
</evidence>
<dbReference type="GO" id="GO:0036397">
    <property type="term" value="F:formate dehydrogenase (quinone) activity"/>
    <property type="evidence" value="ECO:0007669"/>
    <property type="project" value="TreeGrafter"/>
</dbReference>
<dbReference type="RefSeq" id="WP_084255909.1">
    <property type="nucleotide sequence ID" value="NZ_FWWV01000002.1"/>
</dbReference>
<keyword evidence="16" id="KW-1185">Reference proteome</keyword>
<dbReference type="Pfam" id="PF01292">
    <property type="entry name" value="Ni_hydr_CYTB"/>
    <property type="match status" value="1"/>
</dbReference>
<keyword evidence="11" id="KW-0408">Iron</keyword>
<dbReference type="GO" id="GO:0015944">
    <property type="term" value="P:formate oxidation"/>
    <property type="evidence" value="ECO:0007669"/>
    <property type="project" value="UniProtKB-ARBA"/>
</dbReference>
<dbReference type="Gene3D" id="1.20.950.20">
    <property type="entry name" value="Transmembrane di-heme cytochromes, Chain C"/>
    <property type="match status" value="1"/>
</dbReference>
<dbReference type="GO" id="GO:0008863">
    <property type="term" value="F:formate dehydrogenase (NAD+) activity"/>
    <property type="evidence" value="ECO:0007669"/>
    <property type="project" value="InterPro"/>
</dbReference>
<keyword evidence="5" id="KW-1003">Cell membrane</keyword>
<feature type="transmembrane region" description="Helical" evidence="13">
    <location>
        <begin position="148"/>
        <end position="175"/>
    </location>
</feature>
<name>A0A1W1UEE5_9PAST</name>
<keyword evidence="9" id="KW-0249">Electron transport</keyword>
<evidence type="ECO:0000256" key="12">
    <source>
        <dbReference type="ARBA" id="ARBA00023136"/>
    </source>
</evidence>
<dbReference type="FunFam" id="1.20.950.20:FF:000002">
    <property type="entry name" value="Formate dehydrogenase cytochrome b556 subunit"/>
    <property type="match status" value="1"/>
</dbReference>
<dbReference type="GO" id="GO:0009326">
    <property type="term" value="C:formate dehydrogenase complex"/>
    <property type="evidence" value="ECO:0007669"/>
    <property type="project" value="InterPro"/>
</dbReference>
<evidence type="ECO:0000256" key="13">
    <source>
        <dbReference type="SAM" id="Phobius"/>
    </source>
</evidence>
<dbReference type="AlphaFoldDB" id="A0A1W1UEE5"/>
<dbReference type="GO" id="GO:0005886">
    <property type="term" value="C:plasma membrane"/>
    <property type="evidence" value="ECO:0007669"/>
    <property type="project" value="UniProtKB-SubCell"/>
</dbReference>
<evidence type="ECO:0000256" key="11">
    <source>
        <dbReference type="ARBA" id="ARBA00023004"/>
    </source>
</evidence>
<dbReference type="GO" id="GO:0022904">
    <property type="term" value="P:respiratory electron transport chain"/>
    <property type="evidence" value="ECO:0007669"/>
    <property type="project" value="InterPro"/>
</dbReference>
<evidence type="ECO:0000256" key="6">
    <source>
        <dbReference type="ARBA" id="ARBA00022617"/>
    </source>
</evidence>
<dbReference type="InterPro" id="IPR016174">
    <property type="entry name" value="Di-haem_cyt_TM"/>
</dbReference>
<organism evidence="15 16">
    <name type="scientific">Pasteurella testudinis DSM 23072</name>
    <dbReference type="NCBI Taxonomy" id="1122938"/>
    <lineage>
        <taxon>Bacteria</taxon>
        <taxon>Pseudomonadati</taxon>
        <taxon>Pseudomonadota</taxon>
        <taxon>Gammaproteobacteria</taxon>
        <taxon>Pasteurellales</taxon>
        <taxon>Pasteurellaceae</taxon>
        <taxon>Pasteurella</taxon>
    </lineage>
</organism>
<gene>
    <name evidence="15" type="ORF">SAMN05660772_00354</name>
</gene>
<evidence type="ECO:0000256" key="1">
    <source>
        <dbReference type="ARBA" id="ARBA00001971"/>
    </source>
</evidence>
<evidence type="ECO:0000256" key="4">
    <source>
        <dbReference type="ARBA" id="ARBA00022448"/>
    </source>
</evidence>
<evidence type="ECO:0000313" key="16">
    <source>
        <dbReference type="Proteomes" id="UP000192408"/>
    </source>
</evidence>
<keyword evidence="6" id="KW-0349">Heme</keyword>
<comment type="subcellular location">
    <subcellularLocation>
        <location evidence="2">Cell membrane</location>
        <topology evidence="2">Multi-pass membrane protein</topology>
    </subcellularLocation>
</comment>
<evidence type="ECO:0000256" key="5">
    <source>
        <dbReference type="ARBA" id="ARBA00022475"/>
    </source>
</evidence>
<feature type="transmembrane region" description="Helical" evidence="13">
    <location>
        <begin position="20"/>
        <end position="44"/>
    </location>
</feature>
<feature type="domain" description="Cytochrome b561 bacterial/Ni-hydrogenase" evidence="14">
    <location>
        <begin position="10"/>
        <end position="186"/>
    </location>
</feature>
<keyword evidence="12 13" id="KW-0472">Membrane</keyword>
<keyword evidence="4" id="KW-0813">Transport</keyword>
<dbReference type="PANTHER" id="PTHR30074">
    <property type="entry name" value="FORMATE DEHYDROGENASE, NITRATE-INDUCIBLE, CYTOCHROME B556 FDN SUBUNIT"/>
    <property type="match status" value="1"/>
</dbReference>